<evidence type="ECO:0000313" key="2">
    <source>
        <dbReference type="Proteomes" id="UP001055811"/>
    </source>
</evidence>
<accession>A0ACB9EZ14</accession>
<dbReference type="Proteomes" id="UP001055811">
    <property type="component" value="Linkage Group LG03"/>
</dbReference>
<gene>
    <name evidence="1" type="ORF">L2E82_13954</name>
</gene>
<keyword evidence="2" id="KW-1185">Reference proteome</keyword>
<protein>
    <submittedName>
        <fullName evidence="1">Uncharacterized protein</fullName>
    </submittedName>
</protein>
<reference evidence="2" key="1">
    <citation type="journal article" date="2022" name="Mol. Ecol. Resour.">
        <title>The genomes of chicory, endive, great burdock and yacon provide insights into Asteraceae palaeo-polyploidization history and plant inulin production.</title>
        <authorList>
            <person name="Fan W."/>
            <person name="Wang S."/>
            <person name="Wang H."/>
            <person name="Wang A."/>
            <person name="Jiang F."/>
            <person name="Liu H."/>
            <person name="Zhao H."/>
            <person name="Xu D."/>
            <person name="Zhang Y."/>
        </authorList>
    </citation>
    <scope>NUCLEOTIDE SEQUENCE [LARGE SCALE GENOMIC DNA]</scope>
    <source>
        <strain evidence="2">cv. Punajuju</strain>
    </source>
</reference>
<evidence type="ECO:0000313" key="1">
    <source>
        <dbReference type="EMBL" id="KAI3763956.1"/>
    </source>
</evidence>
<dbReference type="EMBL" id="CM042011">
    <property type="protein sequence ID" value="KAI3763956.1"/>
    <property type="molecule type" value="Genomic_DNA"/>
</dbReference>
<sequence>MSPLLLYHADRHLRRPLPNDPTVHEGSGFFKCRRNCLVAAKYLTVAAIALRTEHKTSRLLSVDCYASEIHCRFLSTSPATEHRFPTKALPKHPPVHPFTSNSLLPAIFYDLPAISSFSGVTRFSGDFPVFSGDSLFFPAKNIIYQGPPPPPAAAAGKPTKLPAIFTKNSL</sequence>
<reference evidence="1 2" key="2">
    <citation type="journal article" date="2022" name="Mol. Ecol. Resour.">
        <title>The genomes of chicory, endive, great burdock and yacon provide insights into Asteraceae paleo-polyploidization history and plant inulin production.</title>
        <authorList>
            <person name="Fan W."/>
            <person name="Wang S."/>
            <person name="Wang H."/>
            <person name="Wang A."/>
            <person name="Jiang F."/>
            <person name="Liu H."/>
            <person name="Zhao H."/>
            <person name="Xu D."/>
            <person name="Zhang Y."/>
        </authorList>
    </citation>
    <scope>NUCLEOTIDE SEQUENCE [LARGE SCALE GENOMIC DNA]</scope>
    <source>
        <strain evidence="2">cv. Punajuju</strain>
        <tissue evidence="1">Leaves</tissue>
    </source>
</reference>
<proteinExistence type="predicted"/>
<comment type="caution">
    <text evidence="1">The sequence shown here is derived from an EMBL/GenBank/DDBJ whole genome shotgun (WGS) entry which is preliminary data.</text>
</comment>
<organism evidence="1 2">
    <name type="scientific">Cichorium intybus</name>
    <name type="common">Chicory</name>
    <dbReference type="NCBI Taxonomy" id="13427"/>
    <lineage>
        <taxon>Eukaryota</taxon>
        <taxon>Viridiplantae</taxon>
        <taxon>Streptophyta</taxon>
        <taxon>Embryophyta</taxon>
        <taxon>Tracheophyta</taxon>
        <taxon>Spermatophyta</taxon>
        <taxon>Magnoliopsida</taxon>
        <taxon>eudicotyledons</taxon>
        <taxon>Gunneridae</taxon>
        <taxon>Pentapetalae</taxon>
        <taxon>asterids</taxon>
        <taxon>campanulids</taxon>
        <taxon>Asterales</taxon>
        <taxon>Asteraceae</taxon>
        <taxon>Cichorioideae</taxon>
        <taxon>Cichorieae</taxon>
        <taxon>Cichoriinae</taxon>
        <taxon>Cichorium</taxon>
    </lineage>
</organism>
<name>A0ACB9EZ14_CICIN</name>